<evidence type="ECO:0000256" key="4">
    <source>
        <dbReference type="ARBA" id="ARBA00022807"/>
    </source>
</evidence>
<reference evidence="9" key="1">
    <citation type="submission" date="2023-07" db="EMBL/GenBank/DDBJ databases">
        <title>30 novel species of actinomycetes from the DSMZ collection.</title>
        <authorList>
            <person name="Nouioui I."/>
        </authorList>
    </citation>
    <scope>NUCLEOTIDE SEQUENCE [LARGE SCALE GENOMIC DNA]</scope>
    <source>
        <strain evidence="9">DSM 45834</strain>
    </source>
</reference>
<keyword evidence="2" id="KW-0645">Protease</keyword>
<keyword evidence="9" id="KW-1185">Reference proteome</keyword>
<dbReference type="PROSITE" id="PS51935">
    <property type="entry name" value="NLPC_P60"/>
    <property type="match status" value="1"/>
</dbReference>
<comment type="caution">
    <text evidence="8">The sequence shown here is derived from an EMBL/GenBank/DDBJ whole genome shotgun (WGS) entry which is preliminary data.</text>
</comment>
<name>A0ABU2N9K2_9PSEU</name>
<dbReference type="SUPFAM" id="SSF54001">
    <property type="entry name" value="Cysteine proteinases"/>
    <property type="match status" value="1"/>
</dbReference>
<keyword evidence="3" id="KW-0378">Hydrolase</keyword>
<evidence type="ECO:0000256" key="3">
    <source>
        <dbReference type="ARBA" id="ARBA00022801"/>
    </source>
</evidence>
<dbReference type="InterPro" id="IPR038765">
    <property type="entry name" value="Papain-like_cys_pep_sf"/>
</dbReference>
<dbReference type="EMBL" id="JAVREJ010000008">
    <property type="protein sequence ID" value="MDT0350628.1"/>
    <property type="molecule type" value="Genomic_DNA"/>
</dbReference>
<dbReference type="Proteomes" id="UP001183202">
    <property type="component" value="Unassembled WGS sequence"/>
</dbReference>
<accession>A0ABU2N9K2</accession>
<comment type="similarity">
    <text evidence="1">Belongs to the peptidase C40 family.</text>
</comment>
<keyword evidence="4" id="KW-0788">Thiol protease</keyword>
<evidence type="ECO:0000256" key="1">
    <source>
        <dbReference type="ARBA" id="ARBA00007074"/>
    </source>
</evidence>
<evidence type="ECO:0000259" key="7">
    <source>
        <dbReference type="PROSITE" id="PS51935"/>
    </source>
</evidence>
<evidence type="ECO:0000256" key="6">
    <source>
        <dbReference type="SAM" id="MobiDB-lite"/>
    </source>
</evidence>
<keyword evidence="5" id="KW-0175">Coiled coil</keyword>
<evidence type="ECO:0000256" key="5">
    <source>
        <dbReference type="SAM" id="Coils"/>
    </source>
</evidence>
<feature type="compositionally biased region" description="Low complexity" evidence="6">
    <location>
        <begin position="93"/>
        <end position="114"/>
    </location>
</feature>
<dbReference type="InterPro" id="IPR000064">
    <property type="entry name" value="NLP_P60_dom"/>
</dbReference>
<dbReference type="RefSeq" id="WP_311556653.1">
    <property type="nucleotide sequence ID" value="NZ_JAVREJ010000008.1"/>
</dbReference>
<proteinExistence type="inferred from homology"/>
<dbReference type="Gene3D" id="3.90.1720.10">
    <property type="entry name" value="endopeptidase domain like (from Nostoc punctiforme)"/>
    <property type="match status" value="1"/>
</dbReference>
<feature type="domain" description="NlpC/P60" evidence="7">
    <location>
        <begin position="301"/>
        <end position="415"/>
    </location>
</feature>
<evidence type="ECO:0000256" key="2">
    <source>
        <dbReference type="ARBA" id="ARBA00022670"/>
    </source>
</evidence>
<organism evidence="8 9">
    <name type="scientific">Pseudonocardia charpentierae</name>
    <dbReference type="NCBI Taxonomy" id="3075545"/>
    <lineage>
        <taxon>Bacteria</taxon>
        <taxon>Bacillati</taxon>
        <taxon>Actinomycetota</taxon>
        <taxon>Actinomycetes</taxon>
        <taxon>Pseudonocardiales</taxon>
        <taxon>Pseudonocardiaceae</taxon>
        <taxon>Pseudonocardia</taxon>
    </lineage>
</organism>
<dbReference type="Pfam" id="PF00877">
    <property type="entry name" value="NLPC_P60"/>
    <property type="match status" value="1"/>
</dbReference>
<feature type="coiled-coil region" evidence="5">
    <location>
        <begin position="237"/>
        <end position="275"/>
    </location>
</feature>
<dbReference type="PANTHER" id="PTHR47359">
    <property type="entry name" value="PEPTIDOGLYCAN DL-ENDOPEPTIDASE CWLO"/>
    <property type="match status" value="1"/>
</dbReference>
<dbReference type="PANTHER" id="PTHR47359:SF3">
    <property type="entry name" value="NLP_P60 DOMAIN-CONTAINING PROTEIN-RELATED"/>
    <property type="match status" value="1"/>
</dbReference>
<protein>
    <submittedName>
        <fullName evidence="8">C40 family peptidase</fullName>
    </submittedName>
</protein>
<evidence type="ECO:0000313" key="8">
    <source>
        <dbReference type="EMBL" id="MDT0350628.1"/>
    </source>
</evidence>
<feature type="compositionally biased region" description="Pro residues" evidence="6">
    <location>
        <begin position="81"/>
        <end position="92"/>
    </location>
</feature>
<evidence type="ECO:0000313" key="9">
    <source>
        <dbReference type="Proteomes" id="UP001183202"/>
    </source>
</evidence>
<gene>
    <name evidence="8" type="ORF">RM445_13935</name>
</gene>
<sequence length="415" mass="43294">MVSPRPSRSSRPLAVRFSRPLPSRSSALSTAVFAVVFTVTCSVLGAGPAAAQPAIPVPRPDAAAVPVPPVPPVPLPAIPPPAGPAPANPAPAAPAAGDAAAPTAAPAPTDAAGAATQLQQVQHEAEALTEQWHAAQDDVTARKSEVAALRAAIDPARAEADAARGQEEQYRQQVDTVALSTFESGRLDSFNALLASRTPQDYLDQMSALEMIASDHALALDKLTSVVDRTRHAQDDADAAAARAQTAADEAARAEQELASRKRDADRRIDEAEALLRRLTPRALSDYLGPDVAAPALPSGTGAGVRALRAAAGQLGKAYRWGAEGPRNFDCSGLTSFSFRQVGITLPRSSSQQARVGRPVSFADLQPGDLVFFHNPVSHVGIYAGGGKMLHAPQTGDVVRYGPVNRRTFSGARRL</sequence>
<dbReference type="InterPro" id="IPR051794">
    <property type="entry name" value="PG_Endopeptidase_C40"/>
</dbReference>
<feature type="region of interest" description="Disordered" evidence="6">
    <location>
        <begin position="81"/>
        <end position="114"/>
    </location>
</feature>